<dbReference type="InterPro" id="IPR015252">
    <property type="entry name" value="BRCA2_hlx"/>
</dbReference>
<protein>
    <recommendedName>
        <fullName evidence="5">BRCA2 OB1 domain-containing protein</fullName>
    </recommendedName>
</protein>
<dbReference type="RefSeq" id="XP_008876479.1">
    <property type="nucleotide sequence ID" value="XM_008878257.1"/>
</dbReference>
<feature type="compositionally biased region" description="Polar residues" evidence="1">
    <location>
        <begin position="8"/>
        <end position="19"/>
    </location>
</feature>
<feature type="region of interest" description="Disordered" evidence="1">
    <location>
        <begin position="260"/>
        <end position="287"/>
    </location>
</feature>
<feature type="region of interest" description="Disordered" evidence="1">
    <location>
        <begin position="877"/>
        <end position="912"/>
    </location>
</feature>
<dbReference type="OrthoDB" id="21095at2759"/>
<dbReference type="PANTHER" id="PTHR11289:SF0">
    <property type="entry name" value="BREAST CANCER TYPE 2 SUSCEPTIBILITY PROTEIN"/>
    <property type="match status" value="1"/>
</dbReference>
<dbReference type="SUPFAM" id="SSF81872">
    <property type="entry name" value="BRCA2 helical domain"/>
    <property type="match status" value="1"/>
</dbReference>
<dbReference type="GO" id="GO:0006355">
    <property type="term" value="P:regulation of DNA-templated transcription"/>
    <property type="evidence" value="ECO:0007669"/>
    <property type="project" value="TreeGrafter"/>
</dbReference>
<proteinExistence type="predicted"/>
<dbReference type="PANTHER" id="PTHR11289">
    <property type="entry name" value="BREAST CANCER TYPE 2 SUSCEPTIBILITY PROTEIN BRCA2"/>
    <property type="match status" value="1"/>
</dbReference>
<dbReference type="InterPro" id="IPR036315">
    <property type="entry name" value="BRCA2_hlx_sf"/>
</dbReference>
<feature type="domain" description="BRCA2 OB1" evidence="2">
    <location>
        <begin position="1076"/>
        <end position="1198"/>
    </location>
</feature>
<dbReference type="eggNOG" id="KOG4751">
    <property type="taxonomic scope" value="Eukaryota"/>
</dbReference>
<dbReference type="Pfam" id="PF09103">
    <property type="entry name" value="BRCA-2_OB1"/>
    <property type="match status" value="1"/>
</dbReference>
<evidence type="ECO:0008006" key="5">
    <source>
        <dbReference type="Google" id="ProtNLM"/>
    </source>
</evidence>
<dbReference type="GeneID" id="20088593"/>
<gene>
    <name evidence="4" type="ORF">H310_11543</name>
</gene>
<dbReference type="InterPro" id="IPR015525">
    <property type="entry name" value="BRCA2"/>
</dbReference>
<dbReference type="Pfam" id="PF09169">
    <property type="entry name" value="BRCA-2_helical"/>
    <property type="match status" value="1"/>
</dbReference>
<feature type="region of interest" description="Disordered" evidence="1">
    <location>
        <begin position="554"/>
        <end position="573"/>
    </location>
</feature>
<organism evidence="4">
    <name type="scientific">Aphanomyces invadans</name>
    <dbReference type="NCBI Taxonomy" id="157072"/>
    <lineage>
        <taxon>Eukaryota</taxon>
        <taxon>Sar</taxon>
        <taxon>Stramenopiles</taxon>
        <taxon>Oomycota</taxon>
        <taxon>Saprolegniomycetes</taxon>
        <taxon>Saprolegniales</taxon>
        <taxon>Verrucalvaceae</taxon>
        <taxon>Aphanomyces</taxon>
    </lineage>
</organism>
<name>A0A024TLK6_9STRA</name>
<evidence type="ECO:0000259" key="2">
    <source>
        <dbReference type="Pfam" id="PF09103"/>
    </source>
</evidence>
<evidence type="ECO:0000259" key="3">
    <source>
        <dbReference type="Pfam" id="PF09169"/>
    </source>
</evidence>
<dbReference type="GO" id="GO:0000724">
    <property type="term" value="P:double-strand break repair via homologous recombination"/>
    <property type="evidence" value="ECO:0007669"/>
    <property type="project" value="InterPro"/>
</dbReference>
<evidence type="ECO:0000256" key="1">
    <source>
        <dbReference type="SAM" id="MobiDB-lite"/>
    </source>
</evidence>
<dbReference type="VEuPathDB" id="FungiDB:H310_11543"/>
<sequence>MLRLRGMRNSQESAQSNPILKNDENDENVVPGDNRSNRLKNRRPPLRTLIAPTTAKNDRNTLKSKKRPLEENNKKSVSLKRRDYKSLSDEEEQPQFHKQPQEYHPKSLGITYLNARHKSSPVKGTAATSTVTVPVGNRHSRPFHDGSLSKSIPISTLASDELSLDGNDMMPSLFSTGRGQSLRVSVAKVMAYQAVLASVESEGPDERSMGPAVSVIASSSLSAEDPIVCAPSVVVSMFQTGRGSQVKISDAKVREYAAKFEDNQDNNPLTRSHMTRTGGGDDSISRQSTSLALHLDEQSHDHLVSKQSTAKQTSSANAVVSLFQSGNGRAIHVSADKAMAYAQSLFASHDDDTTAVTSIPPSMSCTSTVQHVTHRKWSCRDRAILRPHDDQTVATGSTGENTCQALVESVFQSGTGRPLKISLEKAKAYEHQLFANPHDEDVAQKATGTPNAANAEIKLQRNANEGQAETLDVHGSRDGDNLRQIWSTSTPDFASRAGQRGASNELVVSLFTSGKGQPLKVARDKAISYERSLFEDNDESREPIKKPAMPLPLAVSASAPSTGPVKQHLSSENQDIANVDKSAASSLTAMATTQPRIQRKQSIEQLSIVTSLFTSGRGGQPHTISAEKVQVYDRTLLADTSSDVCQEKQDSIPSHATSEQVHQRNVLVINSDVVPDTPSLQVPAQSFGGRMRMTSMFQTGSGRHVAVSVDQVEKYQRQQDLDEDGRSATDKVDATMAKALTDVVTTNSSFVEEAVKCRDVDGRSEKRDGNNEATSSDKNIALTCDGSAKGSSQAIKLTAVACVLESGRCQRVNVSQVPVSTLDGAVDSRKNVNDQNTAAHTPQVTPTASAGPILCQIHQPAESSEALVSIDTASTKLDNSSTVPRSTAHGKRHPQSVVGTRRPKPFKPPQKLIKSPPCVVPAIERCLPPKAPVPVVAVPFSVSLSERWDFSSLAASPTAFNPYPFESVITNICATNAHLVHFNHVGRPEFVREQGDGMTLSAAELYQYMVSQRHILPALGASFAWFVNHFRWIVLKCAAMERTFVAHLFGKYCTQAQLAFQLSRRFHRELEKAERPALMKIYQRDAHPGHAIVLFVAAVYATHIVLSDGWYGIVAVPSGKQFAAKFSRNLCGTKLVLWNATLINNSEGIHPLEARVNQVSDDGDEHFFDQFDKDKDPYLALHINSTRRVRWSTKLGVERPHFDGPCLLQSLPLRSLKQDGGVVRSIRCVVLRASELLVLQSKEITHGPRVVPDKVMQNLMSSDFTSGPSTDTTITSAANAPVPFMRLRVACSHGAWSAPPANAPPVITTAVLTLWRPSEDMQTSCNEGSEIVVTSVAVSWKQTELYLSSSKHTTVRRAIDRAQTAQDFVGYKPRKALTGQDIQHMCGQDVDICVYIMEVTNEYAMATDSTWTVMCVKLPRWGAKAWKPKAVLCLRNVFVSHYDPRLDVVDCAMTDMSTFLTSPSATCYFAAPFALLKDSMQQQPTRLGQLHSRVRSTILNDPSTVEQDRAPRSQFATPTLDERASRTNDAHCITGHPMHIFSLPEPVNDNVQGPLAALLYLDSGAQVYEIFVPAPLMTQAAHHVAGHDLVCVHLRVGGIDDETVNSCRSWEAMETSKVRRVVATNIAVVAVPTEIEALLQRLA</sequence>
<dbReference type="Gene3D" id="2.40.50.140">
    <property type="entry name" value="Nucleic acid-binding proteins"/>
    <property type="match status" value="2"/>
</dbReference>
<dbReference type="STRING" id="157072.A0A024TLK6"/>
<feature type="compositionally biased region" description="Basic and acidic residues" evidence="1">
    <location>
        <begin position="56"/>
        <end position="88"/>
    </location>
</feature>
<feature type="domain" description="Breast cancer type 2 susceptibility protein helical" evidence="3">
    <location>
        <begin position="1001"/>
        <end position="1072"/>
    </location>
</feature>
<dbReference type="SUPFAM" id="SSF50249">
    <property type="entry name" value="Nucleic acid-binding proteins"/>
    <property type="match status" value="2"/>
</dbReference>
<reference evidence="4" key="1">
    <citation type="submission" date="2013-12" db="EMBL/GenBank/DDBJ databases">
        <title>The Genome Sequence of Aphanomyces invadans NJM9701.</title>
        <authorList>
            <consortium name="The Broad Institute Genomics Platform"/>
            <person name="Russ C."/>
            <person name="Tyler B."/>
            <person name="van West P."/>
            <person name="Dieguez-Uribeondo J."/>
            <person name="Young S.K."/>
            <person name="Zeng Q."/>
            <person name="Gargeya S."/>
            <person name="Fitzgerald M."/>
            <person name="Abouelleil A."/>
            <person name="Alvarado L."/>
            <person name="Chapman S.B."/>
            <person name="Gainer-Dewar J."/>
            <person name="Goldberg J."/>
            <person name="Griggs A."/>
            <person name="Gujja S."/>
            <person name="Hansen M."/>
            <person name="Howarth C."/>
            <person name="Imamovic A."/>
            <person name="Ireland A."/>
            <person name="Larimer J."/>
            <person name="McCowan C."/>
            <person name="Murphy C."/>
            <person name="Pearson M."/>
            <person name="Poon T.W."/>
            <person name="Priest M."/>
            <person name="Roberts A."/>
            <person name="Saif S."/>
            <person name="Shea T."/>
            <person name="Sykes S."/>
            <person name="Wortman J."/>
            <person name="Nusbaum C."/>
            <person name="Birren B."/>
        </authorList>
    </citation>
    <scope>NUCLEOTIDE SEQUENCE [LARGE SCALE GENOMIC DNA]</scope>
    <source>
        <strain evidence="4">NJM9701</strain>
    </source>
</reference>
<dbReference type="InterPro" id="IPR015187">
    <property type="entry name" value="BRCA2_OB_1"/>
</dbReference>
<dbReference type="InterPro" id="IPR012340">
    <property type="entry name" value="NA-bd_OB-fold"/>
</dbReference>
<dbReference type="EMBL" id="KI913983">
    <property type="protein sequence ID" value="ETV94888.1"/>
    <property type="molecule type" value="Genomic_DNA"/>
</dbReference>
<accession>A0A024TLK6</accession>
<feature type="region of interest" description="Disordered" evidence="1">
    <location>
        <begin position="1"/>
        <end position="104"/>
    </location>
</feature>
<feature type="region of interest" description="Disordered" evidence="1">
    <location>
        <begin position="119"/>
        <end position="147"/>
    </location>
</feature>
<evidence type="ECO:0000313" key="4">
    <source>
        <dbReference type="EMBL" id="ETV94888.1"/>
    </source>
</evidence>